<comment type="caution">
    <text evidence="1">The sequence shown here is derived from an EMBL/GenBank/DDBJ whole genome shotgun (WGS) entry which is preliminary data.</text>
</comment>
<sequence>MLSDQNAIATINQQAIERDVLHCRVMIARTPGEVNAISQEIDPVLIINNSQNASFLRHEVFITRISREKTGIPSPGKFVTDW</sequence>
<dbReference type="AlphaFoldDB" id="A0A3S5YE76"/>
<name>A0A3S5YE76_SALER</name>
<protein>
    <submittedName>
        <fullName evidence="1">Uncharacterized protein</fullName>
    </submittedName>
</protein>
<gene>
    <name evidence="1" type="ORF">P298_04090</name>
</gene>
<proteinExistence type="predicted"/>
<organism evidence="1">
    <name type="scientific">Salmonella enterica subsp. arizonae serovar 18:z4,z23:- str. CVM N26626</name>
    <dbReference type="NCBI Taxonomy" id="1395119"/>
    <lineage>
        <taxon>Bacteria</taxon>
        <taxon>Pseudomonadati</taxon>
        <taxon>Pseudomonadota</taxon>
        <taxon>Gammaproteobacteria</taxon>
        <taxon>Enterobacterales</taxon>
        <taxon>Enterobacteriaceae</taxon>
        <taxon>Salmonella</taxon>
    </lineage>
</organism>
<accession>A0A3S5YE76</accession>
<evidence type="ECO:0000313" key="1">
    <source>
        <dbReference type="EMBL" id="OLV92539.1"/>
    </source>
</evidence>
<reference evidence="1" key="1">
    <citation type="submission" date="2013-09" db="EMBL/GenBank/DDBJ databases">
        <title>Salmonella enterica subsp. IIIa serovar 18:z4:z23:-.</title>
        <authorList>
            <person name="Chen Y."/>
            <person name="Li C."/>
            <person name="Mcdermott P."/>
            <person name="Zhao S."/>
        </authorList>
    </citation>
    <scope>NUCLEOTIDE SEQUENCE [LARGE SCALE GENOMIC DNA]</scope>
    <source>
        <strain evidence="1">N26626</strain>
    </source>
</reference>
<dbReference type="EMBL" id="AWRC01000090">
    <property type="protein sequence ID" value="OLV92539.1"/>
    <property type="molecule type" value="Genomic_DNA"/>
</dbReference>
<dbReference type="Proteomes" id="UP000868500">
    <property type="component" value="Unassembled WGS sequence"/>
</dbReference>